<evidence type="ECO:0000313" key="3">
    <source>
        <dbReference type="EMBL" id="KAJ7727754.1"/>
    </source>
</evidence>
<reference evidence="3" key="1">
    <citation type="submission" date="2023-03" db="EMBL/GenBank/DDBJ databases">
        <title>Massive genome expansion in bonnet fungi (Mycena s.s.) driven by repeated elements and novel gene families across ecological guilds.</title>
        <authorList>
            <consortium name="Lawrence Berkeley National Laboratory"/>
            <person name="Harder C.B."/>
            <person name="Miyauchi S."/>
            <person name="Viragh M."/>
            <person name="Kuo A."/>
            <person name="Thoen E."/>
            <person name="Andreopoulos B."/>
            <person name="Lu D."/>
            <person name="Skrede I."/>
            <person name="Drula E."/>
            <person name="Henrissat B."/>
            <person name="Morin E."/>
            <person name="Kohler A."/>
            <person name="Barry K."/>
            <person name="LaButti K."/>
            <person name="Morin E."/>
            <person name="Salamov A."/>
            <person name="Lipzen A."/>
            <person name="Mereny Z."/>
            <person name="Hegedus B."/>
            <person name="Baldrian P."/>
            <person name="Stursova M."/>
            <person name="Weitz H."/>
            <person name="Taylor A."/>
            <person name="Grigoriev I.V."/>
            <person name="Nagy L.G."/>
            <person name="Martin F."/>
            <person name="Kauserud H."/>
        </authorList>
    </citation>
    <scope>NUCLEOTIDE SEQUENCE</scope>
    <source>
        <strain evidence="3">CBHHK182m</strain>
    </source>
</reference>
<dbReference type="GO" id="GO:0004525">
    <property type="term" value="F:ribonuclease III activity"/>
    <property type="evidence" value="ECO:0007669"/>
    <property type="project" value="InterPro"/>
</dbReference>
<dbReference type="InterPro" id="IPR036389">
    <property type="entry name" value="RNase_III_sf"/>
</dbReference>
<accession>A0AAD7HTD4</accession>
<dbReference type="AlphaFoldDB" id="A0AAD7HTD4"/>
<feature type="region of interest" description="Disordered" evidence="1">
    <location>
        <begin position="433"/>
        <end position="474"/>
    </location>
</feature>
<proteinExistence type="predicted"/>
<protein>
    <recommendedName>
        <fullName evidence="2">RNase III domain-containing protein</fullName>
    </recommendedName>
</protein>
<organism evidence="3 4">
    <name type="scientific">Mycena metata</name>
    <dbReference type="NCBI Taxonomy" id="1033252"/>
    <lineage>
        <taxon>Eukaryota</taxon>
        <taxon>Fungi</taxon>
        <taxon>Dikarya</taxon>
        <taxon>Basidiomycota</taxon>
        <taxon>Agaricomycotina</taxon>
        <taxon>Agaricomycetes</taxon>
        <taxon>Agaricomycetidae</taxon>
        <taxon>Agaricales</taxon>
        <taxon>Marasmiineae</taxon>
        <taxon>Mycenaceae</taxon>
        <taxon>Mycena</taxon>
    </lineage>
</organism>
<dbReference type="PROSITE" id="PS50142">
    <property type="entry name" value="RNASE_3_2"/>
    <property type="match status" value="2"/>
</dbReference>
<feature type="domain" description="RNase III" evidence="2">
    <location>
        <begin position="93"/>
        <end position="187"/>
    </location>
</feature>
<gene>
    <name evidence="3" type="ORF">B0H16DRAFT_1735008</name>
</gene>
<evidence type="ECO:0000313" key="4">
    <source>
        <dbReference type="Proteomes" id="UP001215598"/>
    </source>
</evidence>
<dbReference type="EMBL" id="JARKIB010000177">
    <property type="protein sequence ID" value="KAJ7727754.1"/>
    <property type="molecule type" value="Genomic_DNA"/>
</dbReference>
<name>A0AAD7HTD4_9AGAR</name>
<keyword evidence="4" id="KW-1185">Reference proteome</keyword>
<dbReference type="Pfam" id="PF00636">
    <property type="entry name" value="Ribonuclease_3"/>
    <property type="match status" value="1"/>
</dbReference>
<dbReference type="GO" id="GO:0006396">
    <property type="term" value="P:RNA processing"/>
    <property type="evidence" value="ECO:0007669"/>
    <property type="project" value="InterPro"/>
</dbReference>
<dbReference type="Proteomes" id="UP001215598">
    <property type="component" value="Unassembled WGS sequence"/>
</dbReference>
<evidence type="ECO:0000256" key="1">
    <source>
        <dbReference type="SAM" id="MobiDB-lite"/>
    </source>
</evidence>
<feature type="domain" description="RNase III" evidence="2">
    <location>
        <begin position="331"/>
        <end position="410"/>
    </location>
</feature>
<comment type="caution">
    <text evidence="3">The sequence shown here is derived from an EMBL/GenBank/DDBJ whole genome shotgun (WGS) entry which is preliminary data.</text>
</comment>
<dbReference type="InterPro" id="IPR000999">
    <property type="entry name" value="RNase_III_dom"/>
</dbReference>
<evidence type="ECO:0000259" key="2">
    <source>
        <dbReference type="PROSITE" id="PS50142"/>
    </source>
</evidence>
<sequence>MNLSIPVAGRKTPLEAIAHLLPDTDLLRDPIPTRRRVDLDADPLLLLKQLDEEECPPWPPLELLELKPDFPHGYPPDMPTFHNDPKLLRSAFHSGENRRLEWLGDAVVGAVLFSCIYRSHERASAPLNTDFVGKLVGPQLLGHLGLLYGMQLHDFMTSKENRRTVPAMERVCDSFEAVVGANVLSFGFEHTRDYWLGPLLQPWVNLFTGTSTDSVFVSSTARSLHQKIIAGFDQVPVGPCRSLNLDTSSFILPRNANRSPRLSAADLLAELGANGAAWDEVDASCVIFPPAYPPVAPCLADADPSALAAAMTDITYRIEFGCTPNTGYRALGLHLCRAAVTELIVKRFESANPAEMVTIQSECLDERLLGRLGFLFNLHRHLRVLRSAQDDSYYITARQSTDAFQALVGGGHLFPRGSANSLHPGWKLPMTGGCAHSRGPKSCAKRRSDKAKVEAPSVKASARAREERHKRTGAIQAKKLAPTPRRSPIPRIFTFQEAEQNFWRRLRGDQETTQRVRHLSMVPAKQYYRSQGFRLEQED</sequence>
<dbReference type="SUPFAM" id="SSF69065">
    <property type="entry name" value="RNase III domain-like"/>
    <property type="match status" value="2"/>
</dbReference>
<dbReference type="SMART" id="SM00535">
    <property type="entry name" value="RIBOc"/>
    <property type="match status" value="1"/>
</dbReference>
<dbReference type="Gene3D" id="1.10.1520.10">
    <property type="entry name" value="Ribonuclease III domain"/>
    <property type="match status" value="1"/>
</dbReference>